<organism evidence="6 7">
    <name type="scientific">Actinoplanes sandaracinus</name>
    <dbReference type="NCBI Taxonomy" id="3045177"/>
    <lineage>
        <taxon>Bacteria</taxon>
        <taxon>Bacillati</taxon>
        <taxon>Actinomycetota</taxon>
        <taxon>Actinomycetes</taxon>
        <taxon>Micromonosporales</taxon>
        <taxon>Micromonosporaceae</taxon>
        <taxon>Actinoplanes</taxon>
    </lineage>
</organism>
<dbReference type="PANTHER" id="PTHR30055">
    <property type="entry name" value="HTH-TYPE TRANSCRIPTIONAL REGULATOR RUTR"/>
    <property type="match status" value="1"/>
</dbReference>
<sequence length="191" mass="21479">MSDTATRLAAIARHILVTEGAGAVSMRRVAAAAGLTPMSIYRHFENRDALLKHVADECFAEIGRRWAQRPRSGELEQGIAELLDDHLDFAFGQPRLYDFVFTEPRDGARRWPDEFRDGGSPSLSLAADVLRGGITRGELRDDDEWELALMFAAMLHGLIQMYRGGRIGLPEDDLRSLCHRLVERMLNGFRV</sequence>
<dbReference type="InterPro" id="IPR001647">
    <property type="entry name" value="HTH_TetR"/>
</dbReference>
<dbReference type="Pfam" id="PF13305">
    <property type="entry name" value="TetR_C_33"/>
    <property type="match status" value="1"/>
</dbReference>
<dbReference type="SUPFAM" id="SSF46689">
    <property type="entry name" value="Homeodomain-like"/>
    <property type="match status" value="1"/>
</dbReference>
<protein>
    <submittedName>
        <fullName evidence="6">TetR/AcrR family transcriptional regulator</fullName>
    </submittedName>
</protein>
<dbReference type="InterPro" id="IPR025996">
    <property type="entry name" value="MT1864/Rv1816-like_C"/>
</dbReference>
<evidence type="ECO:0000259" key="5">
    <source>
        <dbReference type="PROSITE" id="PS50977"/>
    </source>
</evidence>
<dbReference type="InterPro" id="IPR009057">
    <property type="entry name" value="Homeodomain-like_sf"/>
</dbReference>
<evidence type="ECO:0000256" key="1">
    <source>
        <dbReference type="ARBA" id="ARBA00023015"/>
    </source>
</evidence>
<dbReference type="PANTHER" id="PTHR30055:SF234">
    <property type="entry name" value="HTH-TYPE TRANSCRIPTIONAL REGULATOR BETI"/>
    <property type="match status" value="1"/>
</dbReference>
<dbReference type="Gene3D" id="1.10.357.10">
    <property type="entry name" value="Tetracycline Repressor, domain 2"/>
    <property type="match status" value="1"/>
</dbReference>
<keyword evidence="2 4" id="KW-0238">DNA-binding</keyword>
<reference evidence="6 7" key="1">
    <citation type="submission" date="2023-05" db="EMBL/GenBank/DDBJ databases">
        <title>Actinoplanes sp. NEAU-A12 genome sequencing.</title>
        <authorList>
            <person name="Wang Z.-S."/>
        </authorList>
    </citation>
    <scope>NUCLEOTIDE SEQUENCE [LARGE SCALE GENOMIC DNA]</scope>
    <source>
        <strain evidence="6 7">NEAU-A12</strain>
    </source>
</reference>
<proteinExistence type="predicted"/>
<comment type="caution">
    <text evidence="6">The sequence shown here is derived from an EMBL/GenBank/DDBJ whole genome shotgun (WGS) entry which is preliminary data.</text>
</comment>
<evidence type="ECO:0000256" key="4">
    <source>
        <dbReference type="PROSITE-ProRule" id="PRU00335"/>
    </source>
</evidence>
<feature type="DNA-binding region" description="H-T-H motif" evidence="4">
    <location>
        <begin position="25"/>
        <end position="44"/>
    </location>
</feature>
<evidence type="ECO:0000256" key="3">
    <source>
        <dbReference type="ARBA" id="ARBA00023163"/>
    </source>
</evidence>
<dbReference type="EMBL" id="JASCTH010000021">
    <property type="protein sequence ID" value="MDI6102800.1"/>
    <property type="molecule type" value="Genomic_DNA"/>
</dbReference>
<dbReference type="InterPro" id="IPR050109">
    <property type="entry name" value="HTH-type_TetR-like_transc_reg"/>
</dbReference>
<dbReference type="InterPro" id="IPR036271">
    <property type="entry name" value="Tet_transcr_reg_TetR-rel_C_sf"/>
</dbReference>
<evidence type="ECO:0000256" key="2">
    <source>
        <dbReference type="ARBA" id="ARBA00023125"/>
    </source>
</evidence>
<dbReference type="Pfam" id="PF00440">
    <property type="entry name" value="TetR_N"/>
    <property type="match status" value="1"/>
</dbReference>
<keyword evidence="7" id="KW-1185">Reference proteome</keyword>
<dbReference type="PRINTS" id="PR00455">
    <property type="entry name" value="HTHTETR"/>
</dbReference>
<keyword evidence="3" id="KW-0804">Transcription</keyword>
<feature type="domain" description="HTH tetR-type" evidence="5">
    <location>
        <begin position="2"/>
        <end position="62"/>
    </location>
</feature>
<dbReference type="PROSITE" id="PS50977">
    <property type="entry name" value="HTH_TETR_2"/>
    <property type="match status" value="1"/>
</dbReference>
<keyword evidence="1" id="KW-0805">Transcription regulation</keyword>
<accession>A0ABT6WT55</accession>
<dbReference type="RefSeq" id="WP_282763879.1">
    <property type="nucleotide sequence ID" value="NZ_JASCTH010000021.1"/>
</dbReference>
<dbReference type="SUPFAM" id="SSF48498">
    <property type="entry name" value="Tetracyclin repressor-like, C-terminal domain"/>
    <property type="match status" value="1"/>
</dbReference>
<gene>
    <name evidence="6" type="ORF">QLQ12_29685</name>
</gene>
<name>A0ABT6WT55_9ACTN</name>
<evidence type="ECO:0000313" key="6">
    <source>
        <dbReference type="EMBL" id="MDI6102800.1"/>
    </source>
</evidence>
<evidence type="ECO:0000313" key="7">
    <source>
        <dbReference type="Proteomes" id="UP001241758"/>
    </source>
</evidence>
<dbReference type="Proteomes" id="UP001241758">
    <property type="component" value="Unassembled WGS sequence"/>
</dbReference>